<evidence type="ECO:0000256" key="6">
    <source>
        <dbReference type="ARBA" id="ARBA00022801"/>
    </source>
</evidence>
<dbReference type="GO" id="GO:0006508">
    <property type="term" value="P:proteolysis"/>
    <property type="evidence" value="ECO:0007669"/>
    <property type="project" value="UniProtKB-KW"/>
</dbReference>
<evidence type="ECO:0000256" key="1">
    <source>
        <dbReference type="ARBA" id="ARBA00004613"/>
    </source>
</evidence>
<dbReference type="Pfam" id="PF17766">
    <property type="entry name" value="fn3_6"/>
    <property type="match status" value="1"/>
</dbReference>
<feature type="active site" description="Charge relay system" evidence="9 10">
    <location>
        <position position="147"/>
    </location>
</feature>
<dbReference type="InterPro" id="IPR015500">
    <property type="entry name" value="Peptidase_S8_subtilisin-rel"/>
</dbReference>
<evidence type="ECO:0000256" key="2">
    <source>
        <dbReference type="ARBA" id="ARBA00011073"/>
    </source>
</evidence>
<dbReference type="InterPro" id="IPR010259">
    <property type="entry name" value="S8pro/Inhibitor_I9"/>
</dbReference>
<dbReference type="Proteomes" id="UP001187471">
    <property type="component" value="Unassembled WGS sequence"/>
</dbReference>
<evidence type="ECO:0000256" key="10">
    <source>
        <dbReference type="PROSITE-ProRule" id="PRU01240"/>
    </source>
</evidence>
<dbReference type="FunFam" id="3.30.70.80:FF:000003">
    <property type="entry name" value="Subtilisin-like protease SBT1.9"/>
    <property type="match status" value="1"/>
</dbReference>
<dbReference type="EMBL" id="JAVXUO010002549">
    <property type="protein sequence ID" value="KAK2971870.1"/>
    <property type="molecule type" value="Genomic_DNA"/>
</dbReference>
<dbReference type="Gene3D" id="2.60.40.2310">
    <property type="match status" value="1"/>
</dbReference>
<feature type="active site" description="Charge relay system" evidence="9 10">
    <location>
        <position position="545"/>
    </location>
</feature>
<evidence type="ECO:0000256" key="4">
    <source>
        <dbReference type="ARBA" id="ARBA00022670"/>
    </source>
</evidence>
<keyword evidence="3" id="KW-0964">Secreted</keyword>
<dbReference type="InterPro" id="IPR023828">
    <property type="entry name" value="Peptidase_S8_Ser-AS"/>
</dbReference>
<evidence type="ECO:0000256" key="5">
    <source>
        <dbReference type="ARBA" id="ARBA00022729"/>
    </source>
</evidence>
<name>A0AA88QYL2_9ASTE</name>
<feature type="domain" description="Peptidase S8/S53" evidence="12">
    <location>
        <begin position="138"/>
        <end position="593"/>
    </location>
</feature>
<dbReference type="InterPro" id="IPR041469">
    <property type="entry name" value="Subtilisin-like_FN3"/>
</dbReference>
<evidence type="ECO:0000256" key="3">
    <source>
        <dbReference type="ARBA" id="ARBA00022525"/>
    </source>
</evidence>
<dbReference type="Pfam" id="PF00082">
    <property type="entry name" value="Peptidase_S8"/>
    <property type="match status" value="1"/>
</dbReference>
<dbReference type="FunFam" id="3.40.50.200:FF:000006">
    <property type="entry name" value="Subtilisin-like protease SBT1.5"/>
    <property type="match status" value="1"/>
</dbReference>
<feature type="chain" id="PRO_5041672347" description="Subtilisin-like protease" evidence="11">
    <location>
        <begin position="30"/>
        <end position="760"/>
    </location>
</feature>
<proteinExistence type="inferred from homology"/>
<evidence type="ECO:0000259" key="13">
    <source>
        <dbReference type="Pfam" id="PF05922"/>
    </source>
</evidence>
<dbReference type="InterPro" id="IPR000209">
    <property type="entry name" value="Peptidase_S8/S53_dom"/>
</dbReference>
<evidence type="ECO:0008006" key="17">
    <source>
        <dbReference type="Google" id="ProtNLM"/>
    </source>
</evidence>
<keyword evidence="16" id="KW-1185">Reference proteome</keyword>
<dbReference type="Pfam" id="PF05922">
    <property type="entry name" value="Inhibitor_I9"/>
    <property type="match status" value="1"/>
</dbReference>
<dbReference type="Gene3D" id="3.30.70.80">
    <property type="entry name" value="Peptidase S8 propeptide/proteinase inhibitor I9"/>
    <property type="match status" value="1"/>
</dbReference>
<dbReference type="InterPro" id="IPR034197">
    <property type="entry name" value="Peptidases_S8_3"/>
</dbReference>
<dbReference type="InterPro" id="IPR037045">
    <property type="entry name" value="S8pro/Inhibitor_I9_sf"/>
</dbReference>
<evidence type="ECO:0000313" key="15">
    <source>
        <dbReference type="EMBL" id="KAK2971870.1"/>
    </source>
</evidence>
<evidence type="ECO:0000259" key="12">
    <source>
        <dbReference type="Pfam" id="PF00082"/>
    </source>
</evidence>
<feature type="active site" description="Charge relay system" evidence="9 10">
    <location>
        <position position="219"/>
    </location>
</feature>
<dbReference type="CDD" id="cd02120">
    <property type="entry name" value="PA_subtilisin_like"/>
    <property type="match status" value="1"/>
</dbReference>
<gene>
    <name evidence="15" type="ORF">RJ640_000887</name>
</gene>
<keyword evidence="6 10" id="KW-0378">Hydrolase</keyword>
<evidence type="ECO:0000256" key="11">
    <source>
        <dbReference type="SAM" id="SignalP"/>
    </source>
</evidence>
<keyword evidence="4 10" id="KW-0645">Protease</keyword>
<dbReference type="InterPro" id="IPR045051">
    <property type="entry name" value="SBT"/>
</dbReference>
<feature type="domain" description="Inhibitor I9" evidence="13">
    <location>
        <begin position="36"/>
        <end position="101"/>
    </location>
</feature>
<feature type="domain" description="Subtilisin-like protease fibronectin type-III" evidence="14">
    <location>
        <begin position="657"/>
        <end position="756"/>
    </location>
</feature>
<reference evidence="15" key="1">
    <citation type="submission" date="2022-12" db="EMBL/GenBank/DDBJ databases">
        <title>Draft genome assemblies for two species of Escallonia (Escalloniales).</title>
        <authorList>
            <person name="Chanderbali A."/>
            <person name="Dervinis C."/>
            <person name="Anghel I."/>
            <person name="Soltis D."/>
            <person name="Soltis P."/>
            <person name="Zapata F."/>
        </authorList>
    </citation>
    <scope>NUCLEOTIDE SEQUENCE</scope>
    <source>
        <strain evidence="15">UCBG92.1500</strain>
        <tissue evidence="15">Leaf</tissue>
    </source>
</reference>
<keyword evidence="5 11" id="KW-0732">Signal</keyword>
<evidence type="ECO:0000313" key="16">
    <source>
        <dbReference type="Proteomes" id="UP001187471"/>
    </source>
</evidence>
<dbReference type="PROSITE" id="PS51892">
    <property type="entry name" value="SUBTILASE"/>
    <property type="match status" value="1"/>
</dbReference>
<comment type="similarity">
    <text evidence="2 10">Belongs to the peptidase S8 family.</text>
</comment>
<comment type="caution">
    <text evidence="15">The sequence shown here is derived from an EMBL/GenBank/DDBJ whole genome shotgun (WGS) entry which is preliminary data.</text>
</comment>
<dbReference type="Gene3D" id="3.50.30.30">
    <property type="match status" value="1"/>
</dbReference>
<evidence type="ECO:0000256" key="9">
    <source>
        <dbReference type="PIRSR" id="PIRSR615500-1"/>
    </source>
</evidence>
<organism evidence="15 16">
    <name type="scientific">Escallonia rubra</name>
    <dbReference type="NCBI Taxonomy" id="112253"/>
    <lineage>
        <taxon>Eukaryota</taxon>
        <taxon>Viridiplantae</taxon>
        <taxon>Streptophyta</taxon>
        <taxon>Embryophyta</taxon>
        <taxon>Tracheophyta</taxon>
        <taxon>Spermatophyta</taxon>
        <taxon>Magnoliopsida</taxon>
        <taxon>eudicotyledons</taxon>
        <taxon>Gunneridae</taxon>
        <taxon>Pentapetalae</taxon>
        <taxon>asterids</taxon>
        <taxon>campanulids</taxon>
        <taxon>Escalloniales</taxon>
        <taxon>Escalloniaceae</taxon>
        <taxon>Escallonia</taxon>
    </lineage>
</organism>
<feature type="signal peptide" evidence="11">
    <location>
        <begin position="1"/>
        <end position="29"/>
    </location>
</feature>
<evidence type="ECO:0000259" key="14">
    <source>
        <dbReference type="Pfam" id="PF17766"/>
    </source>
</evidence>
<dbReference type="PROSITE" id="PS00138">
    <property type="entry name" value="SUBTILASE_SER"/>
    <property type="match status" value="1"/>
</dbReference>
<keyword evidence="7 10" id="KW-0720">Serine protease</keyword>
<dbReference type="PRINTS" id="PR00723">
    <property type="entry name" value="SUBTILISIN"/>
</dbReference>
<dbReference type="Gene3D" id="3.40.50.200">
    <property type="entry name" value="Peptidase S8/S53 domain"/>
    <property type="match status" value="1"/>
</dbReference>
<dbReference type="PANTHER" id="PTHR10795">
    <property type="entry name" value="PROPROTEIN CONVERTASE SUBTILISIN/KEXIN"/>
    <property type="match status" value="1"/>
</dbReference>
<dbReference type="CDD" id="cd04852">
    <property type="entry name" value="Peptidases_S8_3"/>
    <property type="match status" value="1"/>
</dbReference>
<dbReference type="SUPFAM" id="SSF52743">
    <property type="entry name" value="Subtilisin-like"/>
    <property type="match status" value="1"/>
</dbReference>
<protein>
    <recommendedName>
        <fullName evidence="17">Subtilisin-like protease</fullName>
    </recommendedName>
</protein>
<keyword evidence="8" id="KW-0325">Glycoprotein</keyword>
<dbReference type="GO" id="GO:0005576">
    <property type="term" value="C:extracellular region"/>
    <property type="evidence" value="ECO:0007669"/>
    <property type="project" value="UniProtKB-SubCell"/>
</dbReference>
<sequence length="760" mass="82449">MVRSSAKYISHYALLWLLVFLLGLENASPKLEEVQTYIIQVDYTQRPEAFSTDQAWYEDILESINSDPVVEKILVYSYSHVMHGFSARLTVSQLSQLERHPIHLATLQESFGKLLTTHSTRFLGLTQNSGIWPAASYGKNVIIGLFDTGLWPESESFSDSGMSPIPGRWKGTCENGTDFSASLCNKKLIGARAFNKGFLAAGGRIRHEDFNSTRDFDGHGTHTSSTAAGNHVLGVSHFGYARGTAKGVAPRARIAMYKVGWATDTGTDIAASDILAAMDQAIMDGVDIMSLSIGLGPAPYFDDPIAIASLSAVERGIFVTCAAGNDEFSSTTENGAPWIATVGASTIDRSFVGTLKLGNGISLEGTSYFPQSVLVSDALLYYGKGNATKAMCQNLDTEEVSGKVVFCDNNNDRDILGQISEVQRAGASAGIFVAKMADLDPVLYFFPSLVLKIGSGTKVKDYATGATKATVKSMRFAITRLGTKHAPQVAEFSSRGPNPVTPGILKPDILAPGVDIVAAYVPNKPFMEEGAYKLSTDYALSSGTSMAAPHVAGAAALLRAVHRDWTPAAIRSALMTTAYVVDNSHSPLEDQGTGLPATPLDFGAGHIDPNKAMEPGLIYDINMQGYVDFLCGLNYTKKQLRSVLRRDTWRCRENRTDLNYPSFVAEFPKRLRSLTAKNFSRVVTYVGKDAAFYHAVSVVPPGMKITIEPSTLAFTRQYQRRSFMVHVVVEKHAPPVTYGFLKWTDQQNHTVSSPVVAISD</sequence>
<dbReference type="AlphaFoldDB" id="A0AA88QYL2"/>
<dbReference type="InterPro" id="IPR036852">
    <property type="entry name" value="Peptidase_S8/S53_dom_sf"/>
</dbReference>
<comment type="subcellular location">
    <subcellularLocation>
        <location evidence="1">Secreted</location>
    </subcellularLocation>
</comment>
<evidence type="ECO:0000256" key="7">
    <source>
        <dbReference type="ARBA" id="ARBA00022825"/>
    </source>
</evidence>
<accession>A0AA88QYL2</accession>
<dbReference type="GO" id="GO:0004252">
    <property type="term" value="F:serine-type endopeptidase activity"/>
    <property type="evidence" value="ECO:0007669"/>
    <property type="project" value="UniProtKB-UniRule"/>
</dbReference>
<evidence type="ECO:0000256" key="8">
    <source>
        <dbReference type="ARBA" id="ARBA00023180"/>
    </source>
</evidence>